<dbReference type="InterPro" id="IPR015510">
    <property type="entry name" value="PGRP"/>
</dbReference>
<evidence type="ECO:0000313" key="5">
    <source>
        <dbReference type="Proteomes" id="UP001055940"/>
    </source>
</evidence>
<reference evidence="4" key="1">
    <citation type="submission" date="2022-06" db="EMBL/GenBank/DDBJ databases">
        <authorList>
            <person name="Ping M."/>
        </authorList>
    </citation>
    <scope>NUCLEOTIDE SEQUENCE</scope>
    <source>
        <strain evidence="4">JCM11759T</strain>
    </source>
</reference>
<sequence length="233" mass="25654">MLTIIGRSGWGARPPTDRTTVAWADRTGFAVHYSAGPPTQTPGQIQDFHMDDRGWSDVGYNFLVNRDGTVFEGRGWLVVGAHAAPHNTSHIGVCFIGSEGDATDAAKESMRLLYHEANFRAGRSLAQTWHSGLPGQATECPGADLRSWVMAGMPSTIDNEDNDVALSTEDINRIAHAVHTRTVRSFVTDTDVQVQTEWRRGTRYAFENRSTLAELLEEVQQLRGEVAELADKS</sequence>
<proteinExistence type="inferred from homology"/>
<protein>
    <submittedName>
        <fullName evidence="4">N-acetylmuramoyl-L-alanine amidase</fullName>
        <ecNumber evidence="4">3.5.1.28</ecNumber>
    </submittedName>
</protein>
<accession>A0ABY5DDH8</accession>
<feature type="domain" description="Peptidoglycan recognition protein family" evidence="3">
    <location>
        <begin position="2"/>
        <end position="126"/>
    </location>
</feature>
<dbReference type="PANTHER" id="PTHR11022:SF41">
    <property type="entry name" value="PEPTIDOGLYCAN-RECOGNITION PROTEIN LC-RELATED"/>
    <property type="match status" value="1"/>
</dbReference>
<dbReference type="InterPro" id="IPR036505">
    <property type="entry name" value="Amidase/PGRP_sf"/>
</dbReference>
<dbReference type="InterPro" id="IPR006619">
    <property type="entry name" value="PGRP_domain_met/bac"/>
</dbReference>
<keyword evidence="5" id="KW-1185">Reference proteome</keyword>
<organism evidence="4 5">
    <name type="scientific">Nocardiopsis exhalans</name>
    <dbReference type="NCBI Taxonomy" id="163604"/>
    <lineage>
        <taxon>Bacteria</taxon>
        <taxon>Bacillati</taxon>
        <taxon>Actinomycetota</taxon>
        <taxon>Actinomycetes</taxon>
        <taxon>Streptosporangiales</taxon>
        <taxon>Nocardiopsidaceae</taxon>
        <taxon>Nocardiopsis</taxon>
    </lineage>
</organism>
<dbReference type="CDD" id="cd06583">
    <property type="entry name" value="PGRP"/>
    <property type="match status" value="1"/>
</dbReference>
<dbReference type="Gene3D" id="3.40.80.10">
    <property type="entry name" value="Peptidoglycan recognition protein-like"/>
    <property type="match status" value="1"/>
</dbReference>
<evidence type="ECO:0000259" key="2">
    <source>
        <dbReference type="SMART" id="SM00644"/>
    </source>
</evidence>
<evidence type="ECO:0000259" key="3">
    <source>
        <dbReference type="SMART" id="SM00701"/>
    </source>
</evidence>
<gene>
    <name evidence="4" type="ORF">NE857_05495</name>
</gene>
<keyword evidence="4" id="KW-0378">Hydrolase</keyword>
<dbReference type="SMART" id="SM00701">
    <property type="entry name" value="PGRP"/>
    <property type="match status" value="1"/>
</dbReference>
<dbReference type="Pfam" id="PF01510">
    <property type="entry name" value="Amidase_2"/>
    <property type="match status" value="1"/>
</dbReference>
<dbReference type="EMBL" id="CP099837">
    <property type="protein sequence ID" value="USY21095.1"/>
    <property type="molecule type" value="Genomic_DNA"/>
</dbReference>
<evidence type="ECO:0000256" key="1">
    <source>
        <dbReference type="ARBA" id="ARBA00007553"/>
    </source>
</evidence>
<dbReference type="RefSeq" id="WP_254420047.1">
    <property type="nucleotide sequence ID" value="NZ_BAAAJB010000044.1"/>
</dbReference>
<dbReference type="SUPFAM" id="SSF55846">
    <property type="entry name" value="N-acetylmuramoyl-L-alanine amidase-like"/>
    <property type="match status" value="1"/>
</dbReference>
<dbReference type="PANTHER" id="PTHR11022">
    <property type="entry name" value="PEPTIDOGLYCAN RECOGNITION PROTEIN"/>
    <property type="match status" value="1"/>
</dbReference>
<name>A0ABY5DDH8_9ACTN</name>
<evidence type="ECO:0000313" key="4">
    <source>
        <dbReference type="EMBL" id="USY21095.1"/>
    </source>
</evidence>
<dbReference type="GO" id="GO:0008745">
    <property type="term" value="F:N-acetylmuramoyl-L-alanine amidase activity"/>
    <property type="evidence" value="ECO:0007669"/>
    <property type="project" value="UniProtKB-EC"/>
</dbReference>
<comment type="similarity">
    <text evidence="1">Belongs to the N-acetylmuramoyl-L-alanine amidase 2 family.</text>
</comment>
<dbReference type="SMART" id="SM00644">
    <property type="entry name" value="Ami_2"/>
    <property type="match status" value="1"/>
</dbReference>
<feature type="domain" description="N-acetylmuramoyl-L-alanine amidase" evidence="2">
    <location>
        <begin position="16"/>
        <end position="142"/>
    </location>
</feature>
<dbReference type="EC" id="3.5.1.28" evidence="4"/>
<dbReference type="Proteomes" id="UP001055940">
    <property type="component" value="Chromosome"/>
</dbReference>
<dbReference type="InterPro" id="IPR002502">
    <property type="entry name" value="Amidase_domain"/>
</dbReference>